<evidence type="ECO:0000313" key="3">
    <source>
        <dbReference type="Proteomes" id="UP000249177"/>
    </source>
</evidence>
<keyword evidence="1" id="KW-0472">Membrane</keyword>
<keyword evidence="1" id="KW-0812">Transmembrane</keyword>
<accession>A0A2W7VHK3</accession>
<dbReference type="Proteomes" id="UP000249177">
    <property type="component" value="Unassembled WGS sequence"/>
</dbReference>
<comment type="caution">
    <text evidence="2">The sequence shown here is derived from an EMBL/GenBank/DDBJ whole genome shotgun (WGS) entry which is preliminary data.</text>
</comment>
<feature type="non-terminal residue" evidence="2">
    <location>
        <position position="1"/>
    </location>
</feature>
<evidence type="ECO:0000313" key="2">
    <source>
        <dbReference type="EMBL" id="PZX91812.1"/>
    </source>
</evidence>
<feature type="transmembrane region" description="Helical" evidence="1">
    <location>
        <begin position="14"/>
        <end position="36"/>
    </location>
</feature>
<protein>
    <submittedName>
        <fullName evidence="2">Uncharacterized protein</fullName>
    </submittedName>
</protein>
<gene>
    <name evidence="2" type="ORF">DOS84_18955</name>
</gene>
<evidence type="ECO:0000256" key="1">
    <source>
        <dbReference type="SAM" id="Phobius"/>
    </source>
</evidence>
<proteinExistence type="predicted"/>
<feature type="non-terminal residue" evidence="2">
    <location>
        <position position="82"/>
    </location>
</feature>
<dbReference type="EMBL" id="QKXH01000045">
    <property type="protein sequence ID" value="PZX91812.1"/>
    <property type="molecule type" value="Genomic_DNA"/>
</dbReference>
<name>A0A2W7VHK3_9FLAO</name>
<dbReference type="AlphaFoldDB" id="A0A2W7VHK3"/>
<sequence length="82" mass="9725">IFIASKYVPLNKSVMFYIFYQLVFYNFISSILRIILVMLPNVPALGEVAKFVTDYFLLKIKFLAKLKGDFYYKIRNLAKRML</sequence>
<keyword evidence="3" id="KW-1185">Reference proteome</keyword>
<keyword evidence="1" id="KW-1133">Transmembrane helix</keyword>
<organism evidence="2 3">
    <name type="scientific">Flavobacterium aquariorum</name>
    <dbReference type="NCBI Taxonomy" id="2217670"/>
    <lineage>
        <taxon>Bacteria</taxon>
        <taxon>Pseudomonadati</taxon>
        <taxon>Bacteroidota</taxon>
        <taxon>Flavobacteriia</taxon>
        <taxon>Flavobacteriales</taxon>
        <taxon>Flavobacteriaceae</taxon>
        <taxon>Flavobacterium</taxon>
    </lineage>
</organism>
<reference evidence="2 3" key="1">
    <citation type="submission" date="2018-06" db="EMBL/GenBank/DDBJ databases">
        <title>Flavobacterium sp IMCC34762, genome.</title>
        <authorList>
            <person name="Joung Y."/>
            <person name="Cho J."/>
            <person name="Song J."/>
        </authorList>
    </citation>
    <scope>NUCLEOTIDE SEQUENCE [LARGE SCALE GENOMIC DNA]</scope>
    <source>
        <strain evidence="2 3">IMCC34762</strain>
    </source>
</reference>